<keyword evidence="8" id="KW-0119">Carbohydrate metabolism</keyword>
<dbReference type="EMBL" id="BJCL01000007">
    <property type="protein sequence ID" value="GCL63984.1"/>
    <property type="molecule type" value="Genomic_DNA"/>
</dbReference>
<comment type="cofactor">
    <cofactor evidence="2">
        <name>Zn(2+)</name>
        <dbReference type="ChEBI" id="CHEBI:29105"/>
    </cofactor>
</comment>
<sequence>MSSTSDTLALREQVLQANLALPRHGLVTFTWGNVSAFDAARGLVAIKPSGVAYDRLTVDDIVVLTLAGAQVHGSLRPSSDTPTHLHLYRAWPQLGGIVHTHSTHATAWAQAGLAIPALGTTHADHFHGAIPCARSLTRAEVEGDYELETGRVIVQTVGDTDPLACPGVLVAEHAPFAWGRSADNAVHNAVVLEEVARMALYTRLLAPQRGPIADHLLDKHHLRKHGRHAYYGQR</sequence>
<evidence type="ECO:0000313" key="10">
    <source>
        <dbReference type="EMBL" id="GCL63984.1"/>
    </source>
</evidence>
<evidence type="ECO:0000313" key="11">
    <source>
        <dbReference type="Proteomes" id="UP000301751"/>
    </source>
</evidence>
<evidence type="ECO:0000256" key="1">
    <source>
        <dbReference type="ARBA" id="ARBA00001726"/>
    </source>
</evidence>
<dbReference type="InterPro" id="IPR036409">
    <property type="entry name" value="Aldolase_II/adducin_N_sf"/>
</dbReference>
<dbReference type="GO" id="GO:0046872">
    <property type="term" value="F:metal ion binding"/>
    <property type="evidence" value="ECO:0007669"/>
    <property type="project" value="UniProtKB-KW"/>
</dbReference>
<dbReference type="Proteomes" id="UP000301751">
    <property type="component" value="Unassembled WGS sequence"/>
</dbReference>
<dbReference type="Gene3D" id="3.40.225.10">
    <property type="entry name" value="Class II aldolase/adducin N-terminal domain"/>
    <property type="match status" value="1"/>
</dbReference>
<dbReference type="RefSeq" id="WP_137733716.1">
    <property type="nucleotide sequence ID" value="NZ_BJCL01000007.1"/>
</dbReference>
<evidence type="ECO:0000256" key="5">
    <source>
        <dbReference type="ARBA" id="ARBA00022723"/>
    </source>
</evidence>
<evidence type="ECO:0000256" key="7">
    <source>
        <dbReference type="ARBA" id="ARBA00023235"/>
    </source>
</evidence>
<dbReference type="SMART" id="SM01007">
    <property type="entry name" value="Aldolase_II"/>
    <property type="match status" value="1"/>
</dbReference>
<dbReference type="GO" id="GO:0019323">
    <property type="term" value="P:pentose catabolic process"/>
    <property type="evidence" value="ECO:0007669"/>
    <property type="project" value="TreeGrafter"/>
</dbReference>
<evidence type="ECO:0000256" key="8">
    <source>
        <dbReference type="ARBA" id="ARBA00023277"/>
    </source>
</evidence>
<protein>
    <recommendedName>
        <fullName evidence="4">L-ribulose-5-phosphate 4-epimerase</fullName>
        <ecNumber evidence="4">5.1.3.4</ecNumber>
    </recommendedName>
</protein>
<evidence type="ECO:0000259" key="9">
    <source>
        <dbReference type="SMART" id="SM01007"/>
    </source>
</evidence>
<evidence type="ECO:0000256" key="4">
    <source>
        <dbReference type="ARBA" id="ARBA00013186"/>
    </source>
</evidence>
<dbReference type="PANTHER" id="PTHR22789:SF9">
    <property type="entry name" value="L-RIBULOSE-5-PHOSPHATE 4-EPIMERASE ULAF"/>
    <property type="match status" value="1"/>
</dbReference>
<reference evidence="11" key="1">
    <citation type="submission" date="2019-03" db="EMBL/GenBank/DDBJ databases">
        <title>Aquabacterium pictum sp.nov., the first bacteriochlorophyll a-containing freshwater bacterium in the genus Aquabacterium of the class Betaproteobacteria.</title>
        <authorList>
            <person name="Hirose S."/>
            <person name="Tank M."/>
            <person name="Hara E."/>
            <person name="Tamaki H."/>
            <person name="Takaichi S."/>
            <person name="Haruta S."/>
            <person name="Hanada S."/>
        </authorList>
    </citation>
    <scope>NUCLEOTIDE SEQUENCE [LARGE SCALE GENOMIC DNA]</scope>
    <source>
        <strain evidence="11">W35</strain>
    </source>
</reference>
<comment type="caution">
    <text evidence="10">The sequence shown here is derived from an EMBL/GenBank/DDBJ whole genome shotgun (WGS) entry which is preliminary data.</text>
</comment>
<dbReference type="InterPro" id="IPR001303">
    <property type="entry name" value="Aldolase_II/adducin_N"/>
</dbReference>
<keyword evidence="11" id="KW-1185">Reference proteome</keyword>
<comment type="similarity">
    <text evidence="3">Belongs to the aldolase class II family. AraD/FucA subfamily.</text>
</comment>
<comment type="catalytic activity">
    <reaction evidence="1">
        <text>L-ribulose 5-phosphate = D-xylulose 5-phosphate</text>
        <dbReference type="Rhea" id="RHEA:22368"/>
        <dbReference type="ChEBI" id="CHEBI:57737"/>
        <dbReference type="ChEBI" id="CHEBI:58226"/>
        <dbReference type="EC" id="5.1.3.4"/>
    </reaction>
</comment>
<feature type="domain" description="Class II aldolase/adducin N-terminal" evidence="9">
    <location>
        <begin position="12"/>
        <end position="200"/>
    </location>
</feature>
<keyword evidence="6" id="KW-0862">Zinc</keyword>
<evidence type="ECO:0000256" key="2">
    <source>
        <dbReference type="ARBA" id="ARBA00001947"/>
    </source>
</evidence>
<dbReference type="GO" id="GO:0016832">
    <property type="term" value="F:aldehyde-lyase activity"/>
    <property type="evidence" value="ECO:0007669"/>
    <property type="project" value="TreeGrafter"/>
</dbReference>
<evidence type="ECO:0000256" key="3">
    <source>
        <dbReference type="ARBA" id="ARBA00010037"/>
    </source>
</evidence>
<dbReference type="SUPFAM" id="SSF53639">
    <property type="entry name" value="AraD/HMP-PK domain-like"/>
    <property type="match status" value="1"/>
</dbReference>
<dbReference type="Pfam" id="PF00596">
    <property type="entry name" value="Aldolase_II"/>
    <property type="match status" value="1"/>
</dbReference>
<organism evidence="10 11">
    <name type="scientific">Pseudaquabacterium pictum</name>
    <dbReference type="NCBI Taxonomy" id="2315236"/>
    <lineage>
        <taxon>Bacteria</taxon>
        <taxon>Pseudomonadati</taxon>
        <taxon>Pseudomonadota</taxon>
        <taxon>Betaproteobacteria</taxon>
        <taxon>Burkholderiales</taxon>
        <taxon>Sphaerotilaceae</taxon>
        <taxon>Pseudaquabacterium</taxon>
    </lineage>
</organism>
<dbReference type="GO" id="GO:0005829">
    <property type="term" value="C:cytosol"/>
    <property type="evidence" value="ECO:0007669"/>
    <property type="project" value="TreeGrafter"/>
</dbReference>
<dbReference type="EC" id="5.1.3.4" evidence="4"/>
<dbReference type="FunFam" id="3.40.225.10:FF:000001">
    <property type="entry name" value="L-ribulose-5-phosphate 4-epimerase UlaF"/>
    <property type="match status" value="1"/>
</dbReference>
<accession>A0A480AQZ6</accession>
<proteinExistence type="inferred from homology"/>
<name>A0A480AQZ6_9BURK</name>
<dbReference type="AlphaFoldDB" id="A0A480AQZ6"/>
<dbReference type="GO" id="GO:0008742">
    <property type="term" value="F:L-ribulose-phosphate 4-epimerase activity"/>
    <property type="evidence" value="ECO:0007669"/>
    <property type="project" value="UniProtKB-EC"/>
</dbReference>
<dbReference type="NCBIfam" id="NF006047">
    <property type="entry name" value="PRK08193.1"/>
    <property type="match status" value="1"/>
</dbReference>
<gene>
    <name evidence="10" type="primary">ulaF</name>
    <name evidence="10" type="ORF">AQPW35_30650</name>
</gene>
<evidence type="ECO:0000256" key="6">
    <source>
        <dbReference type="ARBA" id="ARBA00022833"/>
    </source>
</evidence>
<dbReference type="PANTHER" id="PTHR22789">
    <property type="entry name" value="FUCULOSE PHOSPHATE ALDOLASE"/>
    <property type="match status" value="1"/>
</dbReference>
<dbReference type="InterPro" id="IPR050197">
    <property type="entry name" value="Aldolase_class_II_sugar_metab"/>
</dbReference>
<keyword evidence="5" id="KW-0479">Metal-binding</keyword>
<dbReference type="NCBIfam" id="NF009003">
    <property type="entry name" value="PRK12348.1"/>
    <property type="match status" value="1"/>
</dbReference>
<keyword evidence="7" id="KW-0413">Isomerase</keyword>
<dbReference type="OrthoDB" id="8859181at2"/>